<evidence type="ECO:0000313" key="1">
    <source>
        <dbReference type="EMBL" id="KER18935.1"/>
    </source>
</evidence>
<proteinExistence type="predicted"/>
<protein>
    <submittedName>
        <fullName evidence="1">Uncharacterized protein</fullName>
    </submittedName>
</protein>
<dbReference type="Proteomes" id="UP000054324">
    <property type="component" value="Unassembled WGS sequence"/>
</dbReference>
<sequence>MYTDVTPQELSKGFYLSVNSPLRFFLTTVSRTSMDNAISSYEAAQLVSLQDPEHLFHEQAAAWRELWEDGYLCFHGSQGEDASSTRLSRILHTAQYSLLTCFP</sequence>
<dbReference type="KEGG" id="ovi:T265_15741"/>
<keyword evidence="2" id="KW-1185">Reference proteome</keyword>
<dbReference type="OrthoDB" id="200349at2759"/>
<dbReference type="STRING" id="6198.A0A074Z6R9"/>
<accession>A0A074Z6R9</accession>
<organism evidence="1 2">
    <name type="scientific">Opisthorchis viverrini</name>
    <name type="common">Southeast Asian liver fluke</name>
    <dbReference type="NCBI Taxonomy" id="6198"/>
    <lineage>
        <taxon>Eukaryota</taxon>
        <taxon>Metazoa</taxon>
        <taxon>Spiralia</taxon>
        <taxon>Lophotrochozoa</taxon>
        <taxon>Platyhelminthes</taxon>
        <taxon>Trematoda</taxon>
        <taxon>Digenea</taxon>
        <taxon>Opisthorchiida</taxon>
        <taxon>Opisthorchiata</taxon>
        <taxon>Opisthorchiidae</taxon>
        <taxon>Opisthorchis</taxon>
    </lineage>
</organism>
<feature type="non-terminal residue" evidence="1">
    <location>
        <position position="103"/>
    </location>
</feature>
<name>A0A074Z6R9_OPIVI</name>
<gene>
    <name evidence="1" type="ORF">T265_15741</name>
</gene>
<dbReference type="AlphaFoldDB" id="A0A074Z6R9"/>
<dbReference type="RefSeq" id="XP_009177318.1">
    <property type="nucleotide sequence ID" value="XM_009179054.1"/>
</dbReference>
<dbReference type="CTD" id="20329906"/>
<evidence type="ECO:0000313" key="2">
    <source>
        <dbReference type="Proteomes" id="UP000054324"/>
    </source>
</evidence>
<dbReference type="GeneID" id="20329906"/>
<dbReference type="EMBL" id="KL597457">
    <property type="protein sequence ID" value="KER18935.1"/>
    <property type="molecule type" value="Genomic_DNA"/>
</dbReference>
<reference evidence="1 2" key="1">
    <citation type="submission" date="2013-11" db="EMBL/GenBank/DDBJ databases">
        <title>Opisthorchis viverrini - life in the bile duct.</title>
        <authorList>
            <person name="Young N.D."/>
            <person name="Nagarajan N."/>
            <person name="Lin S.J."/>
            <person name="Korhonen P.K."/>
            <person name="Jex A.R."/>
            <person name="Hall R.S."/>
            <person name="Safavi-Hemami H."/>
            <person name="Kaewkong W."/>
            <person name="Bertrand D."/>
            <person name="Gao S."/>
            <person name="Seet Q."/>
            <person name="Wongkham S."/>
            <person name="Teh B.T."/>
            <person name="Wongkham C."/>
            <person name="Intapan P.M."/>
            <person name="Maleewong W."/>
            <person name="Yang X."/>
            <person name="Hu M."/>
            <person name="Wang Z."/>
            <person name="Hofmann A."/>
            <person name="Sternberg P.W."/>
            <person name="Tan P."/>
            <person name="Wang J."/>
            <person name="Gasser R.B."/>
        </authorList>
    </citation>
    <scope>NUCLEOTIDE SEQUENCE [LARGE SCALE GENOMIC DNA]</scope>
</reference>